<reference evidence="2 3" key="1">
    <citation type="journal article" date="2008" name="Proc. Natl. Acad. Sci. U.S.A.">
        <title>Niche adaptation and genome expansion in the chlorophyll d-producing cyanobacterium Acaryochloris marina.</title>
        <authorList>
            <person name="Swingley W.D."/>
            <person name="Chen M."/>
            <person name="Cheung P.C."/>
            <person name="Conrad A.L."/>
            <person name="Dejesa L.C."/>
            <person name="Hao J."/>
            <person name="Honchak B.M."/>
            <person name="Karbach L.E."/>
            <person name="Kurdoglu A."/>
            <person name="Lahiri S."/>
            <person name="Mastrian S.D."/>
            <person name="Miyashita H."/>
            <person name="Page L."/>
            <person name="Ramakrishna P."/>
            <person name="Satoh S."/>
            <person name="Sattley W.M."/>
            <person name="Shimada Y."/>
            <person name="Taylor H.L."/>
            <person name="Tomo T."/>
            <person name="Tsuchiya T."/>
            <person name="Wang Z.T."/>
            <person name="Raymond J."/>
            <person name="Mimuro M."/>
            <person name="Blankenship R.E."/>
            <person name="Touchman J.W."/>
        </authorList>
    </citation>
    <scope>NUCLEOTIDE SEQUENCE [LARGE SCALE GENOMIC DNA]</scope>
    <source>
        <strain evidence="3">MBIC 11017</strain>
    </source>
</reference>
<dbReference type="RefSeq" id="WP_012162042.1">
    <property type="nucleotide sequence ID" value="NC_009925.1"/>
</dbReference>
<evidence type="ECO:0000313" key="3">
    <source>
        <dbReference type="Proteomes" id="UP000000268"/>
    </source>
</evidence>
<evidence type="ECO:0000313" key="2">
    <source>
        <dbReference type="EMBL" id="ABW26514.1"/>
    </source>
</evidence>
<dbReference type="HOGENOM" id="CLU_112658_0_0_3"/>
<sequence>MINQMNPTTMSLRVKFACFCMAFALLVSSFLSPPALAVTQIELKDLTYEECSAEVGKGTVTSGGPIMRLANCFIISGTTVNKSGKPVMDADVFGRIFDANNNPAMENRGRLGAIDIVEPGEGTFELRVSVPDALETPLKLEQFKASGFTAKVR</sequence>
<dbReference type="STRING" id="329726.AM1_1486"/>
<name>B0C7X3_ACAM1</name>
<organism evidence="2 3">
    <name type="scientific">Acaryochloris marina (strain MBIC 11017)</name>
    <dbReference type="NCBI Taxonomy" id="329726"/>
    <lineage>
        <taxon>Bacteria</taxon>
        <taxon>Bacillati</taxon>
        <taxon>Cyanobacteriota</taxon>
        <taxon>Cyanophyceae</taxon>
        <taxon>Acaryochloridales</taxon>
        <taxon>Acaryochloridaceae</taxon>
        <taxon>Acaryochloris</taxon>
    </lineage>
</organism>
<accession>B0C7X3</accession>
<dbReference type="KEGG" id="amr:AM1_1486"/>
<protein>
    <submittedName>
        <fullName evidence="2">Uncharacterized protein</fullName>
    </submittedName>
</protein>
<feature type="signal peptide" evidence="1">
    <location>
        <begin position="1"/>
        <end position="37"/>
    </location>
</feature>
<dbReference type="eggNOG" id="ENOG5031GDF">
    <property type="taxonomic scope" value="Bacteria"/>
</dbReference>
<feature type="chain" id="PRO_5002748513" evidence="1">
    <location>
        <begin position="38"/>
        <end position="153"/>
    </location>
</feature>
<dbReference type="OrthoDB" id="572162at2"/>
<dbReference type="Proteomes" id="UP000000268">
    <property type="component" value="Chromosome"/>
</dbReference>
<gene>
    <name evidence="2" type="ordered locus">AM1_1486</name>
</gene>
<dbReference type="EMBL" id="CP000828">
    <property type="protein sequence ID" value="ABW26514.1"/>
    <property type="molecule type" value="Genomic_DNA"/>
</dbReference>
<keyword evidence="3" id="KW-1185">Reference proteome</keyword>
<evidence type="ECO:0000256" key="1">
    <source>
        <dbReference type="SAM" id="SignalP"/>
    </source>
</evidence>
<proteinExistence type="predicted"/>
<keyword evidence="1" id="KW-0732">Signal</keyword>
<dbReference type="AlphaFoldDB" id="B0C7X3"/>